<protein>
    <submittedName>
        <fullName evidence="1">Uncharacterized protein</fullName>
    </submittedName>
</protein>
<reference evidence="1" key="2">
    <citation type="submission" date="2017-11" db="EMBL/GenBank/DDBJ databases">
        <title>Coralsnake Venomics: Analyses of Venom Gland Transcriptomes and Proteomes of Six Brazilian Taxa.</title>
        <authorList>
            <person name="Aird S.D."/>
            <person name="Jorge da Silva N."/>
            <person name="Qiu L."/>
            <person name="Villar-Briones A."/>
            <person name="Aparecida-Saddi V."/>
            <person name="Campos-Telles M.P."/>
            <person name="Grau M."/>
            <person name="Mikheyev A.S."/>
        </authorList>
    </citation>
    <scope>NUCLEOTIDE SEQUENCE</scope>
    <source>
        <tissue evidence="1">Venom_gland</tissue>
    </source>
</reference>
<dbReference type="AlphaFoldDB" id="A0A2D4F2H8"/>
<proteinExistence type="predicted"/>
<organism evidence="1">
    <name type="scientific">Micrurus corallinus</name>
    <name type="common">Brazilian coral snake</name>
    <dbReference type="NCBI Taxonomy" id="54390"/>
    <lineage>
        <taxon>Eukaryota</taxon>
        <taxon>Metazoa</taxon>
        <taxon>Chordata</taxon>
        <taxon>Craniata</taxon>
        <taxon>Vertebrata</taxon>
        <taxon>Euteleostomi</taxon>
        <taxon>Lepidosauria</taxon>
        <taxon>Squamata</taxon>
        <taxon>Bifurcata</taxon>
        <taxon>Unidentata</taxon>
        <taxon>Episquamata</taxon>
        <taxon>Toxicofera</taxon>
        <taxon>Serpentes</taxon>
        <taxon>Colubroidea</taxon>
        <taxon>Elapidae</taxon>
        <taxon>Elapinae</taxon>
        <taxon>Micrurus</taxon>
    </lineage>
</organism>
<sequence length="130" mass="15165">MDMLKITAGQYLFAYKSNTGEKLFSNFVTFLFFWHFELSSSNLSANIEITTHFIVMLSKPFSKIKIKIQFTGLLCHFNFCSLLFCHNLLIFIPHHKCSGIAKGWKKENFEPETVKNNCNNQGFYVLYNED</sequence>
<dbReference type="EMBL" id="IACJ01048976">
    <property type="protein sequence ID" value="LAA41684.1"/>
    <property type="molecule type" value="Transcribed_RNA"/>
</dbReference>
<accession>A0A2D4F2H8</accession>
<reference evidence="1" key="1">
    <citation type="submission" date="2017-07" db="EMBL/GenBank/DDBJ databases">
        <authorList>
            <person name="Mikheyev A."/>
            <person name="Grau M."/>
        </authorList>
    </citation>
    <scope>NUCLEOTIDE SEQUENCE</scope>
    <source>
        <tissue evidence="1">Venom_gland</tissue>
    </source>
</reference>
<dbReference type="EMBL" id="IACJ01048977">
    <property type="protein sequence ID" value="LAA41689.1"/>
    <property type="molecule type" value="Transcribed_RNA"/>
</dbReference>
<evidence type="ECO:0000313" key="1">
    <source>
        <dbReference type="EMBL" id="LAA41689.1"/>
    </source>
</evidence>
<name>A0A2D4F2H8_MICCO</name>